<dbReference type="RefSeq" id="WP_145084889.1">
    <property type="nucleotide sequence ID" value="NZ_CP036298.1"/>
</dbReference>
<proteinExistence type="inferred from homology"/>
<evidence type="ECO:0000259" key="8">
    <source>
        <dbReference type="PROSITE" id="PS50850"/>
    </source>
</evidence>
<evidence type="ECO:0000313" key="10">
    <source>
        <dbReference type="Proteomes" id="UP000318017"/>
    </source>
</evidence>
<dbReference type="PANTHER" id="PTHR23514">
    <property type="entry name" value="BYPASS OF STOP CODON PROTEIN 6"/>
    <property type="match status" value="1"/>
</dbReference>
<accession>A0A518GFT0</accession>
<keyword evidence="10" id="KW-1185">Reference proteome</keyword>
<evidence type="ECO:0000313" key="9">
    <source>
        <dbReference type="EMBL" id="QDV27461.1"/>
    </source>
</evidence>
<dbReference type="PROSITE" id="PS50850">
    <property type="entry name" value="MFS"/>
    <property type="match status" value="1"/>
</dbReference>
<keyword evidence="4 7" id="KW-0812">Transmembrane</keyword>
<dbReference type="SUPFAM" id="SSF103473">
    <property type="entry name" value="MFS general substrate transporter"/>
    <property type="match status" value="1"/>
</dbReference>
<feature type="transmembrane region" description="Helical" evidence="7">
    <location>
        <begin position="58"/>
        <end position="79"/>
    </location>
</feature>
<keyword evidence="3" id="KW-0813">Transport</keyword>
<dbReference type="AlphaFoldDB" id="A0A518GFT0"/>
<evidence type="ECO:0000256" key="3">
    <source>
        <dbReference type="ARBA" id="ARBA00022448"/>
    </source>
</evidence>
<evidence type="ECO:0000256" key="5">
    <source>
        <dbReference type="ARBA" id="ARBA00022989"/>
    </source>
</evidence>
<keyword evidence="6 7" id="KW-0472">Membrane</keyword>
<feature type="transmembrane region" description="Helical" evidence="7">
    <location>
        <begin position="88"/>
        <end position="111"/>
    </location>
</feature>
<dbReference type="InterPro" id="IPR051788">
    <property type="entry name" value="MFS_Transporter"/>
</dbReference>
<dbReference type="GO" id="GO:0012505">
    <property type="term" value="C:endomembrane system"/>
    <property type="evidence" value="ECO:0007669"/>
    <property type="project" value="UniProtKB-SubCell"/>
</dbReference>
<dbReference type="GO" id="GO:0016020">
    <property type="term" value="C:membrane"/>
    <property type="evidence" value="ECO:0007669"/>
    <property type="project" value="TreeGrafter"/>
</dbReference>
<feature type="domain" description="Major facilitator superfamily (MFS) profile" evidence="8">
    <location>
        <begin position="21"/>
        <end position="424"/>
    </location>
</feature>
<feature type="transmembrane region" description="Helical" evidence="7">
    <location>
        <begin position="183"/>
        <end position="202"/>
    </location>
</feature>
<feature type="transmembrane region" description="Helical" evidence="7">
    <location>
        <begin position="347"/>
        <end position="367"/>
    </location>
</feature>
<dbReference type="Pfam" id="PF07690">
    <property type="entry name" value="MFS_1"/>
    <property type="match status" value="1"/>
</dbReference>
<reference evidence="9 10" key="1">
    <citation type="submission" date="2019-02" db="EMBL/GenBank/DDBJ databases">
        <title>Deep-cultivation of Planctomycetes and their phenomic and genomic characterization uncovers novel biology.</title>
        <authorList>
            <person name="Wiegand S."/>
            <person name="Jogler M."/>
            <person name="Boedeker C."/>
            <person name="Pinto D."/>
            <person name="Vollmers J."/>
            <person name="Rivas-Marin E."/>
            <person name="Kohn T."/>
            <person name="Peeters S.H."/>
            <person name="Heuer A."/>
            <person name="Rast P."/>
            <person name="Oberbeckmann S."/>
            <person name="Bunk B."/>
            <person name="Jeske O."/>
            <person name="Meyerdierks A."/>
            <person name="Storesund J.E."/>
            <person name="Kallscheuer N."/>
            <person name="Luecker S."/>
            <person name="Lage O.M."/>
            <person name="Pohl T."/>
            <person name="Merkel B.J."/>
            <person name="Hornburger P."/>
            <person name="Mueller R.-W."/>
            <person name="Bruemmer F."/>
            <person name="Labrenz M."/>
            <person name="Spormann A.M."/>
            <person name="Op den Camp H."/>
            <person name="Overmann J."/>
            <person name="Amann R."/>
            <person name="Jetten M.S.M."/>
            <person name="Mascher T."/>
            <person name="Medema M.H."/>
            <person name="Devos D.P."/>
            <person name="Kaster A.-K."/>
            <person name="Ovreas L."/>
            <person name="Rohde M."/>
            <person name="Galperin M.Y."/>
            <person name="Jogler C."/>
        </authorList>
    </citation>
    <scope>NUCLEOTIDE SEQUENCE [LARGE SCALE GENOMIC DNA]</scope>
    <source>
        <strain evidence="9 10">Q31a</strain>
    </source>
</reference>
<comment type="subcellular location">
    <subcellularLocation>
        <location evidence="1">Endomembrane system</location>
        <topology evidence="1">Multi-pass membrane protein</topology>
    </subcellularLocation>
</comment>
<evidence type="ECO:0000256" key="6">
    <source>
        <dbReference type="ARBA" id="ARBA00023136"/>
    </source>
</evidence>
<sequence length="513" mass="54503">MSTSTDPTSPHYAVAPNAQRLLWAGFMAILAAGVGFSVRGASVLEEWSKAFGFTQTELGGITGGGLVGFGVIIIISSFLAEKIGFGRLMFFAFIVHFLSAVVTLAAPAVFTAAGKDATFWCLFVGMFMFAIGNGVCEAVVNPLVATLFPNNKTHYLNILHAGWPAGLILGGVASIFLAGNVSWQIQISLFLLPVILYGIMIFGQRMPSTESSVSGMSIGQILLQFGSPLLLFLLVIHAMVGYVELGTDSWIARITGSILDETTGRWLFVYTSALMFILRFVAGPIVHRISPLGLLFGSAILATIGLYTLGGVGTTVAAIGALTVYGLGKTFFWPTMLAVVSERFPKGGAVTLGMVGGVGMLSAGLLGGPGIGFKQDKYASEQLESQAPEVFNRYKAAKENRFLVFETNGLDGAKVATLGDDGKKLAGEMEILQETNTSDPNIEALNTWWQDAQTHAAADKQPVTDATLNGSRMALKLTAIVPAVMAVCYLILLFYFKSIGGYKALKLEDEPVA</sequence>
<dbReference type="InterPro" id="IPR036259">
    <property type="entry name" value="MFS_trans_sf"/>
</dbReference>
<dbReference type="PANTHER" id="PTHR23514:SF3">
    <property type="entry name" value="BYPASS OF STOP CODON PROTEIN 6"/>
    <property type="match status" value="1"/>
</dbReference>
<evidence type="ECO:0000256" key="7">
    <source>
        <dbReference type="SAM" id="Phobius"/>
    </source>
</evidence>
<feature type="transmembrane region" description="Helical" evidence="7">
    <location>
        <begin position="294"/>
        <end position="327"/>
    </location>
</feature>
<dbReference type="Proteomes" id="UP000318017">
    <property type="component" value="Chromosome"/>
</dbReference>
<feature type="transmembrane region" description="Helical" evidence="7">
    <location>
        <begin position="263"/>
        <end position="282"/>
    </location>
</feature>
<evidence type="ECO:0000256" key="1">
    <source>
        <dbReference type="ARBA" id="ARBA00004127"/>
    </source>
</evidence>
<feature type="transmembrane region" description="Helical" evidence="7">
    <location>
        <begin position="477"/>
        <end position="496"/>
    </location>
</feature>
<comment type="similarity">
    <text evidence="2">Belongs to the major facilitator superfamily.</text>
</comment>
<feature type="transmembrane region" description="Helical" evidence="7">
    <location>
        <begin position="117"/>
        <end position="144"/>
    </location>
</feature>
<organism evidence="9 10">
    <name type="scientific">Aureliella helgolandensis</name>
    <dbReference type="NCBI Taxonomy" id="2527968"/>
    <lineage>
        <taxon>Bacteria</taxon>
        <taxon>Pseudomonadati</taxon>
        <taxon>Planctomycetota</taxon>
        <taxon>Planctomycetia</taxon>
        <taxon>Pirellulales</taxon>
        <taxon>Pirellulaceae</taxon>
        <taxon>Aureliella</taxon>
    </lineage>
</organism>
<feature type="transmembrane region" description="Helical" evidence="7">
    <location>
        <begin position="222"/>
        <end position="243"/>
    </location>
</feature>
<dbReference type="InterPro" id="IPR020846">
    <property type="entry name" value="MFS_dom"/>
</dbReference>
<evidence type="ECO:0000256" key="2">
    <source>
        <dbReference type="ARBA" id="ARBA00008335"/>
    </source>
</evidence>
<dbReference type="Gene3D" id="1.20.1250.20">
    <property type="entry name" value="MFS general substrate transporter like domains"/>
    <property type="match status" value="1"/>
</dbReference>
<feature type="transmembrane region" description="Helical" evidence="7">
    <location>
        <begin position="21"/>
        <end position="38"/>
    </location>
</feature>
<protein>
    <submittedName>
        <fullName evidence="9">Major Facilitator Superfamily protein</fullName>
    </submittedName>
</protein>
<dbReference type="GO" id="GO:0022857">
    <property type="term" value="F:transmembrane transporter activity"/>
    <property type="evidence" value="ECO:0007669"/>
    <property type="project" value="InterPro"/>
</dbReference>
<evidence type="ECO:0000256" key="4">
    <source>
        <dbReference type="ARBA" id="ARBA00022692"/>
    </source>
</evidence>
<gene>
    <name evidence="9" type="ORF">Q31a_58500</name>
</gene>
<dbReference type="InterPro" id="IPR011701">
    <property type="entry name" value="MFS"/>
</dbReference>
<dbReference type="KEGG" id="ahel:Q31a_58500"/>
<keyword evidence="5 7" id="KW-1133">Transmembrane helix</keyword>
<dbReference type="EMBL" id="CP036298">
    <property type="protein sequence ID" value="QDV27461.1"/>
    <property type="molecule type" value="Genomic_DNA"/>
</dbReference>
<dbReference type="OrthoDB" id="9783757at2"/>
<feature type="transmembrane region" description="Helical" evidence="7">
    <location>
        <begin position="156"/>
        <end position="177"/>
    </location>
</feature>
<name>A0A518GFT0_9BACT</name>